<dbReference type="EMBL" id="VXLC01000004">
    <property type="protein sequence ID" value="KAA8888501.1"/>
    <property type="molecule type" value="Genomic_DNA"/>
</dbReference>
<dbReference type="Proteomes" id="UP000323876">
    <property type="component" value="Unassembled WGS sequence"/>
</dbReference>
<dbReference type="RefSeq" id="WP_150402666.1">
    <property type="nucleotide sequence ID" value="NZ_VXLC01000004.1"/>
</dbReference>
<name>A0A5N0EM63_9NOCA</name>
<sequence length="168" mass="17361">MKLIWLVGPALVAVVVSGCSDDKSASKETSSSSNPGTSSSEATTTAVGADSETGGGVRIALGETKKVAVPADAVMDIRVPAEWGAAANELRCTVVDSSGRNEDLRSSDVKKTESVNGKDWMTVWTFSAAPVGEVTVGCKDPDSKIAAAHPDAFVRVVPRGVMPMPAQR</sequence>
<organism evidence="2 3">
    <name type="scientific">Nocardia colli</name>
    <dbReference type="NCBI Taxonomy" id="2545717"/>
    <lineage>
        <taxon>Bacteria</taxon>
        <taxon>Bacillati</taxon>
        <taxon>Actinomycetota</taxon>
        <taxon>Actinomycetes</taxon>
        <taxon>Mycobacteriales</taxon>
        <taxon>Nocardiaceae</taxon>
        <taxon>Nocardia</taxon>
    </lineage>
</organism>
<keyword evidence="3" id="KW-1185">Reference proteome</keyword>
<proteinExistence type="predicted"/>
<evidence type="ECO:0000313" key="2">
    <source>
        <dbReference type="EMBL" id="KAA8888501.1"/>
    </source>
</evidence>
<reference evidence="2 3" key="1">
    <citation type="submission" date="2019-09" db="EMBL/GenBank/DDBJ databases">
        <authorList>
            <person name="Wang X."/>
        </authorList>
    </citation>
    <scope>NUCLEOTIDE SEQUENCE [LARGE SCALE GENOMIC DNA]</scope>
    <source>
        <strain evidence="2 3">CICC 11023</strain>
    </source>
</reference>
<dbReference type="AlphaFoldDB" id="A0A5N0EM63"/>
<evidence type="ECO:0000313" key="3">
    <source>
        <dbReference type="Proteomes" id="UP000323876"/>
    </source>
</evidence>
<dbReference type="OrthoDB" id="4550605at2"/>
<gene>
    <name evidence="2" type="ORF">F3087_15960</name>
</gene>
<feature type="region of interest" description="Disordered" evidence="1">
    <location>
        <begin position="22"/>
        <end position="55"/>
    </location>
</feature>
<feature type="compositionally biased region" description="Low complexity" evidence="1">
    <location>
        <begin position="27"/>
        <end position="40"/>
    </location>
</feature>
<comment type="caution">
    <text evidence="2">The sequence shown here is derived from an EMBL/GenBank/DDBJ whole genome shotgun (WGS) entry which is preliminary data.</text>
</comment>
<protein>
    <submittedName>
        <fullName evidence="2">Uncharacterized protein</fullName>
    </submittedName>
</protein>
<dbReference type="PROSITE" id="PS51257">
    <property type="entry name" value="PROKAR_LIPOPROTEIN"/>
    <property type="match status" value="1"/>
</dbReference>
<evidence type="ECO:0000256" key="1">
    <source>
        <dbReference type="SAM" id="MobiDB-lite"/>
    </source>
</evidence>
<accession>A0A5N0EM63</accession>